<protein>
    <submittedName>
        <fullName evidence="2">Uncharacterized protein</fullName>
    </submittedName>
</protein>
<dbReference type="Proteomes" id="UP001165122">
    <property type="component" value="Unassembled WGS sequence"/>
</dbReference>
<feature type="region of interest" description="Disordered" evidence="1">
    <location>
        <begin position="1"/>
        <end position="22"/>
    </location>
</feature>
<feature type="compositionally biased region" description="Polar residues" evidence="1">
    <location>
        <begin position="13"/>
        <end position="22"/>
    </location>
</feature>
<name>A0A9W7C6M3_9STRA</name>
<gene>
    <name evidence="2" type="ORF">TrLO_g11319</name>
</gene>
<reference evidence="3" key="1">
    <citation type="journal article" date="2023" name="Commun. Biol.">
        <title>Genome analysis of Parmales, the sister group of diatoms, reveals the evolutionary specialization of diatoms from phago-mixotrophs to photoautotrophs.</title>
        <authorList>
            <person name="Ban H."/>
            <person name="Sato S."/>
            <person name="Yoshikawa S."/>
            <person name="Yamada K."/>
            <person name="Nakamura Y."/>
            <person name="Ichinomiya M."/>
            <person name="Sato N."/>
            <person name="Blanc-Mathieu R."/>
            <person name="Endo H."/>
            <person name="Kuwata A."/>
            <person name="Ogata H."/>
        </authorList>
    </citation>
    <scope>NUCLEOTIDE SEQUENCE [LARGE SCALE GENOMIC DNA]</scope>
    <source>
        <strain evidence="3">NIES 3700</strain>
    </source>
</reference>
<evidence type="ECO:0000256" key="1">
    <source>
        <dbReference type="SAM" id="MobiDB-lite"/>
    </source>
</evidence>
<evidence type="ECO:0000313" key="2">
    <source>
        <dbReference type="EMBL" id="GMI00223.1"/>
    </source>
</evidence>
<dbReference type="AlphaFoldDB" id="A0A9W7C6M3"/>
<feature type="compositionally biased region" description="Basic and acidic residues" evidence="1">
    <location>
        <begin position="1"/>
        <end position="11"/>
    </location>
</feature>
<organism evidence="2 3">
    <name type="scientific">Triparma laevis f. longispina</name>
    <dbReference type="NCBI Taxonomy" id="1714387"/>
    <lineage>
        <taxon>Eukaryota</taxon>
        <taxon>Sar</taxon>
        <taxon>Stramenopiles</taxon>
        <taxon>Ochrophyta</taxon>
        <taxon>Bolidophyceae</taxon>
        <taxon>Parmales</taxon>
        <taxon>Triparmaceae</taxon>
        <taxon>Triparma</taxon>
    </lineage>
</organism>
<proteinExistence type="predicted"/>
<sequence>MKEQSFVDEVNKSLPTNSENLSTPKQFEKVTLLKPEEILQASYGILPESRKWRNSKLMAFKNTVKLFSTKVEVGESVKGCGRWLEDGWEGFLEGEEKGEISKRLNQIAKDYATSITPSQPQLLQTLTDKTERSRGKIVEVLGEIFPDKKGKRKAEEEGGREEEVVKWVNEAIVGRFCGNVVRFGV</sequence>
<keyword evidence="3" id="KW-1185">Reference proteome</keyword>
<comment type="caution">
    <text evidence="2">The sequence shown here is derived from an EMBL/GenBank/DDBJ whole genome shotgun (WGS) entry which is preliminary data.</text>
</comment>
<evidence type="ECO:0000313" key="3">
    <source>
        <dbReference type="Proteomes" id="UP001165122"/>
    </source>
</evidence>
<dbReference type="EMBL" id="BRXW01000021">
    <property type="protein sequence ID" value="GMI00223.1"/>
    <property type="molecule type" value="Genomic_DNA"/>
</dbReference>
<accession>A0A9W7C6M3</accession>